<dbReference type="InterPro" id="IPR002815">
    <property type="entry name" value="Spo11/TopoVI_A"/>
</dbReference>
<dbReference type="Gene3D" id="1.10.10.10">
    <property type="entry name" value="Winged helix-like DNA-binding domain superfamily/Winged helix DNA-binding domain"/>
    <property type="match status" value="1"/>
</dbReference>
<dbReference type="PRINTS" id="PR01550">
    <property type="entry name" value="TOP6AFAMILY"/>
</dbReference>
<feature type="compositionally biased region" description="Acidic residues" evidence="11">
    <location>
        <begin position="16"/>
        <end position="26"/>
    </location>
</feature>
<dbReference type="GO" id="GO:0003918">
    <property type="term" value="F:DNA topoisomerase type II (double strand cut, ATP-hydrolyzing) activity"/>
    <property type="evidence" value="ECO:0007669"/>
    <property type="project" value="UniProtKB-UniRule"/>
</dbReference>
<evidence type="ECO:0000256" key="7">
    <source>
        <dbReference type="ARBA" id="ARBA00023029"/>
    </source>
</evidence>
<keyword evidence="8 10" id="KW-0238">DNA-binding</keyword>
<dbReference type="GO" id="GO:0000228">
    <property type="term" value="C:nuclear chromosome"/>
    <property type="evidence" value="ECO:0007669"/>
    <property type="project" value="TreeGrafter"/>
</dbReference>
<gene>
    <name evidence="14" type="primary">SPO11</name>
    <name evidence="14" type="ORF">MICPUN_97333</name>
</gene>
<dbReference type="Proteomes" id="UP000002009">
    <property type="component" value="Chromosome 5"/>
</dbReference>
<dbReference type="PANTHER" id="PTHR10848">
    <property type="entry name" value="MEIOTIC RECOMBINATION PROTEIN SPO11"/>
    <property type="match status" value="1"/>
</dbReference>
<comment type="similarity">
    <text evidence="3 10">Belongs to the TOP6A family.</text>
</comment>
<proteinExistence type="inferred from homology"/>
<dbReference type="Gene3D" id="3.40.1360.10">
    <property type="match status" value="1"/>
</dbReference>
<evidence type="ECO:0000256" key="5">
    <source>
        <dbReference type="ARBA" id="ARBA00022723"/>
    </source>
</evidence>
<evidence type="ECO:0000256" key="11">
    <source>
        <dbReference type="SAM" id="MobiDB-lite"/>
    </source>
</evidence>
<dbReference type="FunCoup" id="C1E5G3">
    <property type="interactions" value="3"/>
</dbReference>
<evidence type="ECO:0000256" key="9">
    <source>
        <dbReference type="ARBA" id="ARBA00023235"/>
    </source>
</evidence>
<dbReference type="EC" id="5.6.2.2" evidence="4"/>
<dbReference type="Pfam" id="PF04406">
    <property type="entry name" value="TP6A_N"/>
    <property type="match status" value="1"/>
</dbReference>
<keyword evidence="9 10" id="KW-0413">Isomerase</keyword>
<dbReference type="InterPro" id="IPR036078">
    <property type="entry name" value="Spo11/TopoVI_A_sf"/>
</dbReference>
<keyword evidence="7 10" id="KW-0799">Topoisomerase</keyword>
<dbReference type="GO" id="GO:0007131">
    <property type="term" value="P:reciprocal meiotic recombination"/>
    <property type="evidence" value="ECO:0007669"/>
    <property type="project" value="TreeGrafter"/>
</dbReference>
<keyword evidence="15" id="KW-1185">Reference proteome</keyword>
<feature type="domain" description="Topoisomerase 6 subunit A/Spo11 TOPRIM" evidence="13">
    <location>
        <begin position="234"/>
        <end position="404"/>
    </location>
</feature>
<feature type="active site" description="O-(5'-phospho-DNA)-tyrosine intermediate" evidence="10">
    <location>
        <position position="146"/>
    </location>
</feature>
<sequence>MLAATDGPLLGVNAWGDEDPEPTDEPEAFIDGCDELATPEEVLTKLEKLAADLVLATLRSDPPATPVPAAAISFTVANVRRDGAVLVSSDGPLAAHRVPLSATTTLSLRDPNKRRAERYARIWTMLASSHAHLRRNEKVTQRGLYYLMSSGAHTSSLFPDPATVNSALLDSVSLVAVSRRSLGVVAAPRGEVGGAMSIREGEDAPWRSLWDESRQISGDIAAIARWEFRGDFRYVLVVEKHSVFHRLFAEERVHTRLPCVVVTAKGFPDLATRAFLKRLQLTHPHVPFLGLVDWNPSGVLILGTYRAGGRTSSAVLESSRYALELKWLGVRSADLATNPARIPLTDLDRAKARTMLRADGARLDGDTAGDESTDASTERLQSARARELTAMCATGFKAEIESLCPGSCGGEGRSLSDYVVEKILRGDYAD</sequence>
<comment type="cofactor">
    <cofactor evidence="2">
        <name>Mg(2+)</name>
        <dbReference type="ChEBI" id="CHEBI:18420"/>
    </cofactor>
</comment>
<evidence type="ECO:0000313" key="14">
    <source>
        <dbReference type="EMBL" id="ACO63254.1"/>
    </source>
</evidence>
<dbReference type="InterPro" id="IPR036388">
    <property type="entry name" value="WH-like_DNA-bd_sf"/>
</dbReference>
<evidence type="ECO:0000259" key="13">
    <source>
        <dbReference type="Pfam" id="PF21180"/>
    </source>
</evidence>
<dbReference type="AlphaFoldDB" id="C1E5G3"/>
<dbReference type="EMBL" id="CP001326">
    <property type="protein sequence ID" value="ACO63254.1"/>
    <property type="molecule type" value="Genomic_DNA"/>
</dbReference>
<dbReference type="SUPFAM" id="SSF56726">
    <property type="entry name" value="DNA topoisomerase IV, alpha subunit"/>
    <property type="match status" value="1"/>
</dbReference>
<dbReference type="InterPro" id="IPR013049">
    <property type="entry name" value="Spo11/TopoVI_A_N"/>
</dbReference>
<protein>
    <recommendedName>
        <fullName evidence="4">DNA topoisomerase (ATP-hydrolyzing)</fullName>
        <ecNumber evidence="4">5.6.2.2</ecNumber>
    </recommendedName>
</protein>
<dbReference type="RefSeq" id="XP_002501996.1">
    <property type="nucleotide sequence ID" value="XM_002501950.1"/>
</dbReference>
<feature type="region of interest" description="Disordered" evidence="11">
    <location>
        <begin position="1"/>
        <end position="26"/>
    </location>
</feature>
<dbReference type="GO" id="GO:0042138">
    <property type="term" value="P:meiotic DNA double-strand break formation"/>
    <property type="evidence" value="ECO:0007669"/>
    <property type="project" value="TreeGrafter"/>
</dbReference>
<dbReference type="eggNOG" id="KOG2795">
    <property type="taxonomic scope" value="Eukaryota"/>
</dbReference>
<dbReference type="GO" id="GO:0005524">
    <property type="term" value="F:ATP binding"/>
    <property type="evidence" value="ECO:0007669"/>
    <property type="project" value="InterPro"/>
</dbReference>
<name>C1E5G3_MICCC</name>
<dbReference type="STRING" id="296587.C1E5G3"/>
<dbReference type="GO" id="GO:0046872">
    <property type="term" value="F:metal ion binding"/>
    <property type="evidence" value="ECO:0007669"/>
    <property type="project" value="UniProtKB-KW"/>
</dbReference>
<accession>C1E5G3</accession>
<keyword evidence="5" id="KW-0479">Metal-binding</keyword>
<evidence type="ECO:0000313" key="15">
    <source>
        <dbReference type="Proteomes" id="UP000002009"/>
    </source>
</evidence>
<dbReference type="CDD" id="cd00223">
    <property type="entry name" value="TOPRIM_TopoIIB_SPO"/>
    <property type="match status" value="1"/>
</dbReference>
<keyword evidence="6" id="KW-0460">Magnesium</keyword>
<reference evidence="14 15" key="1">
    <citation type="journal article" date="2009" name="Science">
        <title>Green evolution and dynamic adaptations revealed by genomes of the marine picoeukaryotes Micromonas.</title>
        <authorList>
            <person name="Worden A.Z."/>
            <person name="Lee J.H."/>
            <person name="Mock T."/>
            <person name="Rouze P."/>
            <person name="Simmons M.P."/>
            <person name="Aerts A.L."/>
            <person name="Allen A.E."/>
            <person name="Cuvelier M.L."/>
            <person name="Derelle E."/>
            <person name="Everett M.V."/>
            <person name="Foulon E."/>
            <person name="Grimwood J."/>
            <person name="Gundlach H."/>
            <person name="Henrissat B."/>
            <person name="Napoli C."/>
            <person name="McDonald S.M."/>
            <person name="Parker M.S."/>
            <person name="Rombauts S."/>
            <person name="Salamov A."/>
            <person name="Von Dassow P."/>
            <person name="Badger J.H."/>
            <person name="Coutinho P.M."/>
            <person name="Demir E."/>
            <person name="Dubchak I."/>
            <person name="Gentemann C."/>
            <person name="Eikrem W."/>
            <person name="Gready J.E."/>
            <person name="John U."/>
            <person name="Lanier W."/>
            <person name="Lindquist E.A."/>
            <person name="Lucas S."/>
            <person name="Mayer K.F."/>
            <person name="Moreau H."/>
            <person name="Not F."/>
            <person name="Otillar R."/>
            <person name="Panaud O."/>
            <person name="Pangilinan J."/>
            <person name="Paulsen I."/>
            <person name="Piegu B."/>
            <person name="Poliakov A."/>
            <person name="Robbens S."/>
            <person name="Schmutz J."/>
            <person name="Toulza E."/>
            <person name="Wyss T."/>
            <person name="Zelensky A."/>
            <person name="Zhou K."/>
            <person name="Armbrust E.V."/>
            <person name="Bhattacharya D."/>
            <person name="Goodenough U.W."/>
            <person name="Van de Peer Y."/>
            <person name="Grigoriev I.V."/>
        </authorList>
    </citation>
    <scope>NUCLEOTIDE SEQUENCE [LARGE SCALE GENOMIC DNA]</scope>
    <source>
        <strain evidence="15">RCC299 / NOUM17</strain>
    </source>
</reference>
<dbReference type="KEGG" id="mis:MICPUN_97333"/>
<evidence type="ECO:0000256" key="4">
    <source>
        <dbReference type="ARBA" id="ARBA00012895"/>
    </source>
</evidence>
<dbReference type="GeneID" id="8243283"/>
<evidence type="ECO:0000256" key="8">
    <source>
        <dbReference type="ARBA" id="ARBA00023125"/>
    </source>
</evidence>
<dbReference type="InterPro" id="IPR034136">
    <property type="entry name" value="TOPRIM_Topo6A/Spo11"/>
</dbReference>
<dbReference type="GO" id="GO:0000706">
    <property type="term" value="P:meiotic DNA double-strand break processing"/>
    <property type="evidence" value="ECO:0007669"/>
    <property type="project" value="TreeGrafter"/>
</dbReference>
<evidence type="ECO:0000256" key="6">
    <source>
        <dbReference type="ARBA" id="ARBA00022842"/>
    </source>
</evidence>
<evidence type="ECO:0000256" key="3">
    <source>
        <dbReference type="ARBA" id="ARBA00006559"/>
    </source>
</evidence>
<comment type="catalytic activity">
    <reaction evidence="1 10">
        <text>ATP-dependent breakage, passage and rejoining of double-stranded DNA.</text>
        <dbReference type="EC" id="5.6.2.2"/>
    </reaction>
</comment>
<evidence type="ECO:0000259" key="12">
    <source>
        <dbReference type="Pfam" id="PF04406"/>
    </source>
</evidence>
<dbReference type="InParanoid" id="C1E5G3"/>
<dbReference type="OMA" id="RELYYVM"/>
<dbReference type="GO" id="GO:0003677">
    <property type="term" value="F:DNA binding"/>
    <property type="evidence" value="ECO:0007669"/>
    <property type="project" value="UniProtKB-UniRule"/>
</dbReference>
<dbReference type="Pfam" id="PF21180">
    <property type="entry name" value="TOP6A-Spo11_Toprim"/>
    <property type="match status" value="1"/>
</dbReference>
<evidence type="ECO:0000256" key="2">
    <source>
        <dbReference type="ARBA" id="ARBA00001946"/>
    </source>
</evidence>
<dbReference type="OrthoDB" id="5377392at2759"/>
<organism evidence="14 15">
    <name type="scientific">Micromonas commoda (strain RCC299 / NOUM17 / CCMP2709)</name>
    <name type="common">Picoplanktonic green alga</name>
    <dbReference type="NCBI Taxonomy" id="296587"/>
    <lineage>
        <taxon>Eukaryota</taxon>
        <taxon>Viridiplantae</taxon>
        <taxon>Chlorophyta</taxon>
        <taxon>Mamiellophyceae</taxon>
        <taxon>Mamiellales</taxon>
        <taxon>Mamiellaceae</taxon>
        <taxon>Micromonas</taxon>
    </lineage>
</organism>
<dbReference type="PANTHER" id="PTHR10848:SF0">
    <property type="entry name" value="MEIOTIC RECOMBINATION PROTEIN SPO11"/>
    <property type="match status" value="1"/>
</dbReference>
<evidence type="ECO:0000256" key="10">
    <source>
        <dbReference type="PROSITE-ProRule" id="PRU01385"/>
    </source>
</evidence>
<feature type="domain" description="Spo11/DNA topoisomerase VI subunit A N-terminal" evidence="12">
    <location>
        <begin position="118"/>
        <end position="184"/>
    </location>
</feature>
<evidence type="ECO:0000256" key="1">
    <source>
        <dbReference type="ARBA" id="ARBA00000185"/>
    </source>
</evidence>
<dbReference type="PROSITE" id="PS52041">
    <property type="entry name" value="TOPO_IIB"/>
    <property type="match status" value="1"/>
</dbReference>